<proteinExistence type="predicted"/>
<accession>A0AAE3STI7</accession>
<protein>
    <submittedName>
        <fullName evidence="2">Uncharacterized protein</fullName>
    </submittedName>
</protein>
<comment type="caution">
    <text evidence="2">The sequence shown here is derived from an EMBL/GenBank/DDBJ whole genome shotgun (WGS) entry which is preliminary data.</text>
</comment>
<organism evidence="2 3">
    <name type="scientific">Ectorhizobium quercum</name>
    <dbReference type="NCBI Taxonomy" id="2965071"/>
    <lineage>
        <taxon>Bacteria</taxon>
        <taxon>Pseudomonadati</taxon>
        <taxon>Pseudomonadota</taxon>
        <taxon>Alphaproteobacteria</taxon>
        <taxon>Hyphomicrobiales</taxon>
        <taxon>Rhizobiaceae</taxon>
        <taxon>Ectorhizobium</taxon>
    </lineage>
</organism>
<evidence type="ECO:0000313" key="3">
    <source>
        <dbReference type="Proteomes" id="UP001208771"/>
    </source>
</evidence>
<evidence type="ECO:0000256" key="1">
    <source>
        <dbReference type="SAM" id="Coils"/>
    </source>
</evidence>
<feature type="coiled-coil region" evidence="1">
    <location>
        <begin position="79"/>
        <end position="106"/>
    </location>
</feature>
<evidence type="ECO:0000313" key="2">
    <source>
        <dbReference type="EMBL" id="MCX8995992.1"/>
    </source>
</evidence>
<dbReference type="AlphaFoldDB" id="A0AAE3STI7"/>
<keyword evidence="1" id="KW-0175">Coiled coil</keyword>
<sequence length="151" mass="16869">MTETAMPAERAEEEDRTMRSAATLAFLAALVPAAAPAQPAEDIRADRFVLEKSEEGFVRMDRQTGAMSYCTLADGTLTCRMAADEKQAFETELDRLEKRVAALEGREPSSRSPLPSDAEIDKSISIMERFMRAFMNLVEEFSGRQQQPDRT</sequence>
<gene>
    <name evidence="2" type="ORF">NOF55_02630</name>
</gene>
<name>A0AAE3STI7_9HYPH</name>
<keyword evidence="3" id="KW-1185">Reference proteome</keyword>
<dbReference type="EMBL" id="JANFPI010000001">
    <property type="protein sequence ID" value="MCX8995992.1"/>
    <property type="molecule type" value="Genomic_DNA"/>
</dbReference>
<dbReference type="Proteomes" id="UP001208771">
    <property type="component" value="Unassembled WGS sequence"/>
</dbReference>
<reference evidence="2" key="1">
    <citation type="submission" date="2022-07" db="EMBL/GenBank/DDBJ databases">
        <title>Ectorhizobium quercum gen.nov., sp. nov.</title>
        <authorList>
            <person name="Ma T."/>
            <person name="Li Y."/>
        </authorList>
    </citation>
    <scope>NUCLEOTIDE SEQUENCE</scope>
    <source>
        <strain evidence="2">BDR2-2</strain>
    </source>
</reference>